<feature type="compositionally biased region" description="Polar residues" evidence="2">
    <location>
        <begin position="982"/>
        <end position="993"/>
    </location>
</feature>
<keyword evidence="1" id="KW-0175">Coiled coil</keyword>
<reference evidence="3" key="1">
    <citation type="submission" date="2023-07" db="EMBL/GenBank/DDBJ databases">
        <title>Black Yeasts Isolated from many extreme environments.</title>
        <authorList>
            <person name="Coleine C."/>
            <person name="Stajich J.E."/>
            <person name="Selbmann L."/>
        </authorList>
    </citation>
    <scope>NUCLEOTIDE SEQUENCE</scope>
    <source>
        <strain evidence="3">CCFEE 5485</strain>
    </source>
</reference>
<comment type="caution">
    <text evidence="3">The sequence shown here is derived from an EMBL/GenBank/DDBJ whole genome shotgun (WGS) entry which is preliminary data.</text>
</comment>
<feature type="region of interest" description="Disordered" evidence="2">
    <location>
        <begin position="886"/>
        <end position="911"/>
    </location>
</feature>
<feature type="compositionally biased region" description="Low complexity" evidence="2">
    <location>
        <begin position="889"/>
        <end position="901"/>
    </location>
</feature>
<feature type="coiled-coil region" evidence="1">
    <location>
        <begin position="830"/>
        <end position="864"/>
    </location>
</feature>
<feature type="region of interest" description="Disordered" evidence="2">
    <location>
        <begin position="948"/>
        <end position="1055"/>
    </location>
</feature>
<feature type="compositionally biased region" description="Polar residues" evidence="2">
    <location>
        <begin position="948"/>
        <end position="963"/>
    </location>
</feature>
<dbReference type="AlphaFoldDB" id="A0AAE1C0X7"/>
<evidence type="ECO:0000313" key="3">
    <source>
        <dbReference type="EMBL" id="KAK3674289.1"/>
    </source>
</evidence>
<evidence type="ECO:0000256" key="1">
    <source>
        <dbReference type="SAM" id="Coils"/>
    </source>
</evidence>
<accession>A0AAE1C0X7</accession>
<name>A0AAE1C0X7_9PEZI</name>
<evidence type="ECO:0000256" key="2">
    <source>
        <dbReference type="SAM" id="MobiDB-lite"/>
    </source>
</evidence>
<protein>
    <submittedName>
        <fullName evidence="3">Uncharacterized protein</fullName>
    </submittedName>
</protein>
<dbReference type="Proteomes" id="UP001274830">
    <property type="component" value="Unassembled WGS sequence"/>
</dbReference>
<keyword evidence="4" id="KW-1185">Reference proteome</keyword>
<organism evidence="3 4">
    <name type="scientific">Recurvomyces mirabilis</name>
    <dbReference type="NCBI Taxonomy" id="574656"/>
    <lineage>
        <taxon>Eukaryota</taxon>
        <taxon>Fungi</taxon>
        <taxon>Dikarya</taxon>
        <taxon>Ascomycota</taxon>
        <taxon>Pezizomycotina</taxon>
        <taxon>Dothideomycetes</taxon>
        <taxon>Dothideomycetidae</taxon>
        <taxon>Mycosphaerellales</taxon>
        <taxon>Teratosphaeriaceae</taxon>
        <taxon>Recurvomyces</taxon>
    </lineage>
</organism>
<sequence>MTDQRMRLDDELERIIHSPYPTQLKSLRDVLYDGYTRHAIDKSLQNRICQLDHLAECLLEGLKTWPYVLEIITSLSSNVAFRDALLRCEPRLLPDLLNRATSEGGLNGKYSQPAVALLSHPLPDDHPLPASAQILFLRLIQYATQHPSASALRPVCALLRGVSTLLVGLLSSATLSEFEEQLGDVLRSNHVRSAPEAGDQLRTLHCLAIMQNIVEGYSERRTASASFYETQDLLASTQTNTPCWSPENMQNFFCSTNKAPKTVQLVVLQAIWACQAHDVSYDDRMTTLSLSNHIMAAVPSDIRDAWCASNPTVAQKLQQKVLACQDSTLELVATAFVCRLCKPVMLQSSLVEDIRQTCTNLTLLNQLSRLDLEDGLACFLPLLDRETIQELCRRILDVLVGADQTALHTTFRTCQTVVRALSQSYREGSVVEDVSSDIFLDGLTGPKVEELLANLSSKASARPSEHSARACKRSLDIAHNEASRDYVSLLLNLSIHVSKDEYHIGSTMESLILIHALSAEGSIPCHHARYTASDPTSPVELAQNDDLQQDGHQDWRQALKDYSTSNARKAIQGLTELFGRACSDLEARCEHVEQPLAEEMSARLALQEESDALQQAYDDLEAQHLDRKLHQDGLEAENNECRGTLEAAQDENEELLGKVSSLQRQLKDNQDDFKEQLATIMATKESAELERAAVSAKMQENREEMQERSAEFTRRLTAQSLELEQLRVCNAAASAARDEARARTEAMQSDLHEKDEELRTSEVARIEAEAHRIHLESDLHATNQDLEQAKGSHEREVEAMREVVRQNSKAANASHNHALDRMASQHGGEVAGLEERVTEGLQQIKKLEKNCRQKDAQIAEANALRVQLLATLGGGGGGGARTHLLPPDTQSQTQSQTQMSMPYRTRSPTKTDMRVTQQDHSILPFSQSFDGAMDDANSQIFNDGHATMHTSFASTGDSSTSAHNAGPTPKRARPRRSIKASVPSTTARTSKTVGMSRVASRKTGSAVQDSTKRKPLGGLHVNVSPRKEMGGDCRTPSKGGRQLDIQGFGDSMMDD</sequence>
<dbReference type="EMBL" id="JAUTXT010000020">
    <property type="protein sequence ID" value="KAK3674289.1"/>
    <property type="molecule type" value="Genomic_DNA"/>
</dbReference>
<evidence type="ECO:0000313" key="4">
    <source>
        <dbReference type="Proteomes" id="UP001274830"/>
    </source>
</evidence>
<proteinExistence type="predicted"/>
<feature type="coiled-coil region" evidence="1">
    <location>
        <begin position="603"/>
        <end position="757"/>
    </location>
</feature>
<gene>
    <name evidence="3" type="ORF">LTR78_005758</name>
</gene>